<organism evidence="6 7">
    <name type="scientific">Thermosulfuriphilus ammonigenes</name>
    <dbReference type="NCBI Taxonomy" id="1936021"/>
    <lineage>
        <taxon>Bacteria</taxon>
        <taxon>Pseudomonadati</taxon>
        <taxon>Thermodesulfobacteriota</taxon>
        <taxon>Thermodesulfobacteria</taxon>
        <taxon>Thermodesulfobacteriales</taxon>
        <taxon>Thermodesulfobacteriaceae</taxon>
        <taxon>Thermosulfuriphilus</taxon>
    </lineage>
</organism>
<dbReference type="InterPro" id="IPR058031">
    <property type="entry name" value="AAA_lid_NorR"/>
</dbReference>
<dbReference type="SUPFAM" id="SSF52172">
    <property type="entry name" value="CheY-like"/>
    <property type="match status" value="1"/>
</dbReference>
<protein>
    <submittedName>
        <fullName evidence="6">Sigma-54-dependent Fis family transcriptional regulator</fullName>
    </submittedName>
</protein>
<name>A0A6G7PY95_9BACT</name>
<gene>
    <name evidence="6" type="ORF">G4V39_10260</name>
</gene>
<evidence type="ECO:0000256" key="1">
    <source>
        <dbReference type="ARBA" id="ARBA00022741"/>
    </source>
</evidence>
<dbReference type="InterPro" id="IPR025944">
    <property type="entry name" value="Sigma_54_int_dom_CS"/>
</dbReference>
<dbReference type="PROSITE" id="PS50110">
    <property type="entry name" value="RESPONSE_REGULATORY"/>
    <property type="match status" value="1"/>
</dbReference>
<evidence type="ECO:0000313" key="7">
    <source>
        <dbReference type="Proteomes" id="UP000502179"/>
    </source>
</evidence>
<dbReference type="GO" id="GO:0006355">
    <property type="term" value="P:regulation of DNA-templated transcription"/>
    <property type="evidence" value="ECO:0007669"/>
    <property type="project" value="InterPro"/>
</dbReference>
<dbReference type="Pfam" id="PF25601">
    <property type="entry name" value="AAA_lid_14"/>
    <property type="match status" value="1"/>
</dbReference>
<dbReference type="InterPro" id="IPR002197">
    <property type="entry name" value="HTH_Fis"/>
</dbReference>
<dbReference type="SUPFAM" id="SSF46689">
    <property type="entry name" value="Homeodomain-like"/>
    <property type="match status" value="1"/>
</dbReference>
<evidence type="ECO:0000256" key="5">
    <source>
        <dbReference type="ARBA" id="ARBA00023163"/>
    </source>
</evidence>
<dbReference type="Gene3D" id="1.10.10.60">
    <property type="entry name" value="Homeodomain-like"/>
    <property type="match status" value="1"/>
</dbReference>
<dbReference type="Pfam" id="PF00158">
    <property type="entry name" value="Sigma54_activat"/>
    <property type="match status" value="1"/>
</dbReference>
<dbReference type="PANTHER" id="PTHR32071">
    <property type="entry name" value="TRANSCRIPTIONAL REGULATORY PROTEIN"/>
    <property type="match status" value="1"/>
</dbReference>
<dbReference type="InterPro" id="IPR003593">
    <property type="entry name" value="AAA+_ATPase"/>
</dbReference>
<dbReference type="FunFam" id="3.40.50.300:FF:000006">
    <property type="entry name" value="DNA-binding transcriptional regulator NtrC"/>
    <property type="match status" value="1"/>
</dbReference>
<dbReference type="PROSITE" id="PS50045">
    <property type="entry name" value="SIGMA54_INTERACT_4"/>
    <property type="match status" value="1"/>
</dbReference>
<dbReference type="SUPFAM" id="SSF52540">
    <property type="entry name" value="P-loop containing nucleoside triphosphate hydrolases"/>
    <property type="match status" value="1"/>
</dbReference>
<keyword evidence="2" id="KW-0067">ATP-binding</keyword>
<dbReference type="Gene3D" id="3.40.50.2300">
    <property type="match status" value="1"/>
</dbReference>
<dbReference type="Gene3D" id="1.10.8.60">
    <property type="match status" value="1"/>
</dbReference>
<keyword evidence="5" id="KW-0804">Transcription</keyword>
<dbReference type="Pfam" id="PF00072">
    <property type="entry name" value="Response_reg"/>
    <property type="match status" value="1"/>
</dbReference>
<dbReference type="RefSeq" id="WP_166032848.1">
    <property type="nucleotide sequence ID" value="NZ_CP048877.1"/>
</dbReference>
<dbReference type="InterPro" id="IPR001789">
    <property type="entry name" value="Sig_transdc_resp-reg_receiver"/>
</dbReference>
<proteinExistence type="predicted"/>
<dbReference type="EMBL" id="CP048877">
    <property type="protein sequence ID" value="QIJ72632.1"/>
    <property type="molecule type" value="Genomic_DNA"/>
</dbReference>
<keyword evidence="7" id="KW-1185">Reference proteome</keyword>
<evidence type="ECO:0000313" key="6">
    <source>
        <dbReference type="EMBL" id="QIJ72632.1"/>
    </source>
</evidence>
<keyword evidence="4" id="KW-0238">DNA-binding</keyword>
<dbReference type="InterPro" id="IPR011006">
    <property type="entry name" value="CheY-like_superfamily"/>
</dbReference>
<dbReference type="GO" id="GO:0043565">
    <property type="term" value="F:sequence-specific DNA binding"/>
    <property type="evidence" value="ECO:0007669"/>
    <property type="project" value="InterPro"/>
</dbReference>
<dbReference type="Proteomes" id="UP000502179">
    <property type="component" value="Chromosome"/>
</dbReference>
<dbReference type="InterPro" id="IPR009057">
    <property type="entry name" value="Homeodomain-like_sf"/>
</dbReference>
<accession>A0A6G7PY95</accession>
<dbReference type="PROSITE" id="PS00675">
    <property type="entry name" value="SIGMA54_INTERACT_1"/>
    <property type="match status" value="1"/>
</dbReference>
<dbReference type="CDD" id="cd00009">
    <property type="entry name" value="AAA"/>
    <property type="match status" value="1"/>
</dbReference>
<dbReference type="GO" id="GO:0000160">
    <property type="term" value="P:phosphorelay signal transduction system"/>
    <property type="evidence" value="ECO:0007669"/>
    <property type="project" value="InterPro"/>
</dbReference>
<dbReference type="Gene3D" id="3.40.50.300">
    <property type="entry name" value="P-loop containing nucleotide triphosphate hydrolases"/>
    <property type="match status" value="1"/>
</dbReference>
<dbReference type="PROSITE" id="PS00688">
    <property type="entry name" value="SIGMA54_INTERACT_3"/>
    <property type="match status" value="1"/>
</dbReference>
<sequence length="448" mass="49217">MAGIRVLIVDDDPDLRELLSASLREAGYHPLTAATAREALEVISGSNGGLGAVVADLKMPGEDGLWLLERVKERWPRTPIIILTGYGSVESAVRAMKAGASDFLLKPCSTKLLLKVLEKSLTSGPGRPLLPEAPELLTNDPKMFAILERIKLVAESKATVLIQGESGTGKELVACLIHRLSDRRSGPFVAVNCAAIPENLLEAELFGYEKGAFTGAQTRKPGKFELAHQGTLLLDEVSEMALPLQAKLLRAIQEGEIDRLGGHRPVKVDVRIVATTNRNMEAYVQEGRFREDLYFRLNVIPLKIPPLRERPGDIPLLAEHFARLFARAYGRPFEGFAPGVMDFLKGLPWPGNVRELKNAIERAVLLSREGVITLGALFPDDLPETQTDDKDQDSKLPLKTLKELEQEMIIRALEASGGNRTKAAEILGISVRTLRNKLQELRSQGIQL</sequence>
<keyword evidence="1" id="KW-0547">Nucleotide-binding</keyword>
<evidence type="ECO:0000256" key="4">
    <source>
        <dbReference type="ARBA" id="ARBA00023125"/>
    </source>
</evidence>
<dbReference type="InterPro" id="IPR002078">
    <property type="entry name" value="Sigma_54_int"/>
</dbReference>
<evidence type="ECO:0000256" key="2">
    <source>
        <dbReference type="ARBA" id="ARBA00022840"/>
    </source>
</evidence>
<dbReference type="InterPro" id="IPR025662">
    <property type="entry name" value="Sigma_54_int_dom_ATP-bd_1"/>
</dbReference>
<dbReference type="SMART" id="SM00382">
    <property type="entry name" value="AAA"/>
    <property type="match status" value="1"/>
</dbReference>
<reference evidence="6 7" key="1">
    <citation type="submission" date="2020-02" db="EMBL/GenBank/DDBJ databases">
        <title>Genome analysis of Thermosulfuriphilus ammonigenes ST65T, an anaerobic thermophilic chemolithoautotrophic bacterium isolated from a deep-sea hydrothermal vent.</title>
        <authorList>
            <person name="Slobodkina G."/>
            <person name="Allioux M."/>
            <person name="Merkel A."/>
            <person name="Alain K."/>
            <person name="Jebbar M."/>
            <person name="Slobodkin A."/>
        </authorList>
    </citation>
    <scope>NUCLEOTIDE SEQUENCE [LARGE SCALE GENOMIC DNA]</scope>
    <source>
        <strain evidence="6 7">ST65</strain>
    </source>
</reference>
<keyword evidence="3" id="KW-0805">Transcription regulation</keyword>
<dbReference type="Pfam" id="PF02954">
    <property type="entry name" value="HTH_8"/>
    <property type="match status" value="1"/>
</dbReference>
<dbReference type="PRINTS" id="PR01590">
    <property type="entry name" value="HTHFIS"/>
</dbReference>
<dbReference type="PANTHER" id="PTHR32071:SF21">
    <property type="entry name" value="TRANSCRIPTIONAL REGULATORY PROTEIN FLGR"/>
    <property type="match status" value="1"/>
</dbReference>
<dbReference type="GO" id="GO:0005524">
    <property type="term" value="F:ATP binding"/>
    <property type="evidence" value="ECO:0007669"/>
    <property type="project" value="UniProtKB-KW"/>
</dbReference>
<dbReference type="SMART" id="SM00448">
    <property type="entry name" value="REC"/>
    <property type="match status" value="1"/>
</dbReference>
<dbReference type="InterPro" id="IPR027417">
    <property type="entry name" value="P-loop_NTPase"/>
</dbReference>
<dbReference type="KEGG" id="tav:G4V39_10260"/>
<dbReference type="AlphaFoldDB" id="A0A6G7PY95"/>
<evidence type="ECO:0000256" key="3">
    <source>
        <dbReference type="ARBA" id="ARBA00023015"/>
    </source>
</evidence>